<feature type="transmembrane region" description="Helical" evidence="1">
    <location>
        <begin position="172"/>
        <end position="190"/>
    </location>
</feature>
<evidence type="ECO:0008006" key="4">
    <source>
        <dbReference type="Google" id="ProtNLM"/>
    </source>
</evidence>
<protein>
    <recommendedName>
        <fullName evidence="4">Chemotaxis methyl-accepting receptor HlyB-like 4HB MCP domain-containing protein</fullName>
    </recommendedName>
</protein>
<keyword evidence="1" id="KW-0472">Membrane</keyword>
<proteinExistence type="predicted"/>
<dbReference type="RefSeq" id="WP_206579022.1">
    <property type="nucleotide sequence ID" value="NZ_JAFKCT010000006.1"/>
</dbReference>
<name>A0ABS3C5X4_9BACT</name>
<comment type="caution">
    <text evidence="2">The sequence shown here is derived from an EMBL/GenBank/DDBJ whole genome shotgun (WGS) entry which is preliminary data.</text>
</comment>
<organism evidence="2 3">
    <name type="scientific">Algoriphagus oliviformis</name>
    <dbReference type="NCBI Taxonomy" id="2811231"/>
    <lineage>
        <taxon>Bacteria</taxon>
        <taxon>Pseudomonadati</taxon>
        <taxon>Bacteroidota</taxon>
        <taxon>Cytophagia</taxon>
        <taxon>Cytophagales</taxon>
        <taxon>Cyclobacteriaceae</taxon>
        <taxon>Algoriphagus</taxon>
    </lineage>
</organism>
<feature type="transmembrane region" description="Helical" evidence="1">
    <location>
        <begin position="12"/>
        <end position="30"/>
    </location>
</feature>
<sequence length="206" mass="23183">MKWTYRIPNKLGTSLLLMGIMALVLVNNFVERSNSRQLEMAFESIYADRLIVESYILDLSEQLHAIQESLKSNSSDGKASWKENLSEIDRINLLYLDTKLTEDEKKHFGHFESLTWEIGQSLQAGRLVHANTGIAAALRDLQLLSEIQVIEAQSILSQTEQLFRSGSLSSRFEIGLVILIGLMVQGILFASKSLQIRTTPTAENLN</sequence>
<keyword evidence="1" id="KW-0812">Transmembrane</keyword>
<gene>
    <name evidence="2" type="ORF">J0A68_14950</name>
</gene>
<evidence type="ECO:0000313" key="2">
    <source>
        <dbReference type="EMBL" id="MBN7812250.1"/>
    </source>
</evidence>
<keyword evidence="3" id="KW-1185">Reference proteome</keyword>
<dbReference type="Proteomes" id="UP000664317">
    <property type="component" value="Unassembled WGS sequence"/>
</dbReference>
<accession>A0ABS3C5X4</accession>
<dbReference type="EMBL" id="JAFKCT010000006">
    <property type="protein sequence ID" value="MBN7812250.1"/>
    <property type="molecule type" value="Genomic_DNA"/>
</dbReference>
<evidence type="ECO:0000313" key="3">
    <source>
        <dbReference type="Proteomes" id="UP000664317"/>
    </source>
</evidence>
<evidence type="ECO:0000256" key="1">
    <source>
        <dbReference type="SAM" id="Phobius"/>
    </source>
</evidence>
<keyword evidence="1" id="KW-1133">Transmembrane helix</keyword>
<reference evidence="2 3" key="1">
    <citation type="submission" date="2021-03" db="EMBL/GenBank/DDBJ databases">
        <title>novel species isolated from a fishpond in China.</title>
        <authorList>
            <person name="Lu H."/>
            <person name="Cai Z."/>
        </authorList>
    </citation>
    <scope>NUCLEOTIDE SEQUENCE [LARGE SCALE GENOMIC DNA]</scope>
    <source>
        <strain evidence="2 3">H41</strain>
    </source>
</reference>